<evidence type="ECO:0000313" key="3">
    <source>
        <dbReference type="Proteomes" id="UP000827721"/>
    </source>
</evidence>
<sequence length="292" mass="33260">MNIVVLGRREEKRLIYGVYTIANIYCSKCGQELGWHYLRAHDLKNRCKEGNFIIEKLKMLKGNTKLTVKGNNPFDQANQEVHHTKYGNNSYNLAAHLTAPKIILLVQSLGVYHHLTVNEKPTAEIENEGKKVKNDHLQIWKTNDGLLTSWLLGTMKEDVLSLVMGETGTAFIVWVALEQHLLPITIEKESNLKRLLMGIKKGSRSIDEYLKDFKNICDNLAAIQKPVSDIDKVLQFASGLGNQYMDFRTAMLSKPPLSSFQQFLLALQGHEQTLLSNHEEEKRSIEHAQAFF</sequence>
<dbReference type="InterPro" id="IPR034751">
    <property type="entry name" value="Yippee"/>
</dbReference>
<organism evidence="2 3">
    <name type="scientific">Xanthoceras sorbifolium</name>
    <dbReference type="NCBI Taxonomy" id="99658"/>
    <lineage>
        <taxon>Eukaryota</taxon>
        <taxon>Viridiplantae</taxon>
        <taxon>Streptophyta</taxon>
        <taxon>Embryophyta</taxon>
        <taxon>Tracheophyta</taxon>
        <taxon>Spermatophyta</taxon>
        <taxon>Magnoliopsida</taxon>
        <taxon>eudicotyledons</taxon>
        <taxon>Gunneridae</taxon>
        <taxon>Pentapetalae</taxon>
        <taxon>rosids</taxon>
        <taxon>malvids</taxon>
        <taxon>Sapindales</taxon>
        <taxon>Sapindaceae</taxon>
        <taxon>Xanthoceroideae</taxon>
        <taxon>Xanthoceras</taxon>
    </lineage>
</organism>
<dbReference type="EMBL" id="JAFEMO010000015">
    <property type="protein sequence ID" value="KAH7543795.1"/>
    <property type="molecule type" value="Genomic_DNA"/>
</dbReference>
<keyword evidence="3" id="KW-1185">Reference proteome</keyword>
<name>A0ABQ8H0R4_9ROSI</name>
<proteinExistence type="predicted"/>
<gene>
    <name evidence="2" type="ORF">JRO89_XS15G0020900</name>
</gene>
<dbReference type="Proteomes" id="UP000827721">
    <property type="component" value="Unassembled WGS sequence"/>
</dbReference>
<reference evidence="2 3" key="1">
    <citation type="submission" date="2021-02" db="EMBL/GenBank/DDBJ databases">
        <title>Plant Genome Project.</title>
        <authorList>
            <person name="Zhang R.-G."/>
        </authorList>
    </citation>
    <scope>NUCLEOTIDE SEQUENCE [LARGE SCALE GENOMIC DNA]</scope>
    <source>
        <tissue evidence="2">Leaves</tissue>
    </source>
</reference>
<comment type="caution">
    <text evidence="2">The sequence shown here is derived from an EMBL/GenBank/DDBJ whole genome shotgun (WGS) entry which is preliminary data.</text>
</comment>
<dbReference type="PANTHER" id="PTHR47481:SF10">
    <property type="entry name" value="COPIA-LIKE POLYPROTEIN_RETROTRANSPOSON"/>
    <property type="match status" value="1"/>
</dbReference>
<protein>
    <recommendedName>
        <fullName evidence="1">Yippee domain-containing protein</fullName>
    </recommendedName>
</protein>
<dbReference type="PROSITE" id="PS51792">
    <property type="entry name" value="YIPPEE"/>
    <property type="match status" value="1"/>
</dbReference>
<evidence type="ECO:0000259" key="1">
    <source>
        <dbReference type="PROSITE" id="PS51792"/>
    </source>
</evidence>
<evidence type="ECO:0000313" key="2">
    <source>
        <dbReference type="EMBL" id="KAH7543795.1"/>
    </source>
</evidence>
<feature type="domain" description="Yippee" evidence="1">
    <location>
        <begin position="1"/>
        <end position="63"/>
    </location>
</feature>
<accession>A0ABQ8H0R4</accession>
<dbReference type="Pfam" id="PF14223">
    <property type="entry name" value="Retrotran_gag_2"/>
    <property type="match status" value="1"/>
</dbReference>
<dbReference type="PANTHER" id="PTHR47481">
    <property type="match status" value="1"/>
</dbReference>